<dbReference type="SUPFAM" id="SSF52343">
    <property type="entry name" value="Ferredoxin reductase-like, C-terminal NADP-linked domain"/>
    <property type="match status" value="1"/>
</dbReference>
<keyword evidence="6" id="KW-0560">Oxidoreductase</keyword>
<name>A0A7X6HE61_9MICC</name>
<feature type="transmembrane region" description="Helical" evidence="9">
    <location>
        <begin position="199"/>
        <end position="220"/>
    </location>
</feature>
<evidence type="ECO:0000256" key="3">
    <source>
        <dbReference type="ARBA" id="ARBA00022714"/>
    </source>
</evidence>
<dbReference type="PANTHER" id="PTHR47354">
    <property type="entry name" value="NADH OXIDOREDUCTASE HCR"/>
    <property type="match status" value="1"/>
</dbReference>
<keyword evidence="4" id="KW-0479">Metal-binding</keyword>
<organism evidence="11 12">
    <name type="scientific">Arthrobacter mobilis</name>
    <dbReference type="NCBI Taxonomy" id="2724944"/>
    <lineage>
        <taxon>Bacteria</taxon>
        <taxon>Bacillati</taxon>
        <taxon>Actinomycetota</taxon>
        <taxon>Actinomycetes</taxon>
        <taxon>Micrococcales</taxon>
        <taxon>Micrococcaceae</taxon>
        <taxon>Arthrobacter</taxon>
    </lineage>
</organism>
<accession>A0A7X6HE61</accession>
<dbReference type="Gene3D" id="2.40.30.10">
    <property type="entry name" value="Translation factors"/>
    <property type="match status" value="1"/>
</dbReference>
<keyword evidence="5" id="KW-0274">FAD</keyword>
<evidence type="ECO:0000313" key="11">
    <source>
        <dbReference type="EMBL" id="NKX54543.1"/>
    </source>
</evidence>
<reference evidence="11 12" key="1">
    <citation type="submission" date="2020-04" db="EMBL/GenBank/DDBJ databases">
        <title>Arthrobacter sp. nov.</title>
        <authorList>
            <person name="Liu S."/>
        </authorList>
    </citation>
    <scope>NUCLEOTIDE SEQUENCE [LARGE SCALE GENOMIC DNA]</scope>
    <source>
        <strain evidence="11 12">E918</strain>
    </source>
</reference>
<proteinExistence type="predicted"/>
<dbReference type="EMBL" id="JAAZSQ010000006">
    <property type="protein sequence ID" value="NKX54543.1"/>
    <property type="molecule type" value="Genomic_DNA"/>
</dbReference>
<dbReference type="Proteomes" id="UP000544090">
    <property type="component" value="Unassembled WGS sequence"/>
</dbReference>
<keyword evidence="3" id="KW-0001">2Fe-2S</keyword>
<dbReference type="InterPro" id="IPR050415">
    <property type="entry name" value="MRET"/>
</dbReference>
<dbReference type="SUPFAM" id="SSF63380">
    <property type="entry name" value="Riboflavin synthase domain-like"/>
    <property type="match status" value="1"/>
</dbReference>
<dbReference type="PANTHER" id="PTHR47354:SF6">
    <property type="entry name" value="NADH OXIDOREDUCTASE HCR"/>
    <property type="match status" value="1"/>
</dbReference>
<evidence type="ECO:0000256" key="6">
    <source>
        <dbReference type="ARBA" id="ARBA00023002"/>
    </source>
</evidence>
<dbReference type="RefSeq" id="WP_168485890.1">
    <property type="nucleotide sequence ID" value="NZ_JAAZSQ010000006.1"/>
</dbReference>
<feature type="domain" description="FAD-binding FR-type" evidence="10">
    <location>
        <begin position="273"/>
        <end position="376"/>
    </location>
</feature>
<evidence type="ECO:0000256" key="2">
    <source>
        <dbReference type="ARBA" id="ARBA00022630"/>
    </source>
</evidence>
<dbReference type="GO" id="GO:0046872">
    <property type="term" value="F:metal ion binding"/>
    <property type="evidence" value="ECO:0007669"/>
    <property type="project" value="UniProtKB-KW"/>
</dbReference>
<keyword evidence="9" id="KW-0812">Transmembrane</keyword>
<dbReference type="InterPro" id="IPR017938">
    <property type="entry name" value="Riboflavin_synthase-like_b-brl"/>
</dbReference>
<dbReference type="GO" id="GO:0051537">
    <property type="term" value="F:2 iron, 2 sulfur cluster binding"/>
    <property type="evidence" value="ECO:0007669"/>
    <property type="project" value="UniProtKB-KW"/>
</dbReference>
<dbReference type="GO" id="GO:0016491">
    <property type="term" value="F:oxidoreductase activity"/>
    <property type="evidence" value="ECO:0007669"/>
    <property type="project" value="UniProtKB-KW"/>
</dbReference>
<feature type="transmembrane region" description="Helical" evidence="9">
    <location>
        <begin position="175"/>
        <end position="193"/>
    </location>
</feature>
<feature type="transmembrane region" description="Helical" evidence="9">
    <location>
        <begin position="94"/>
        <end position="113"/>
    </location>
</feature>
<evidence type="ECO:0000256" key="8">
    <source>
        <dbReference type="ARBA" id="ARBA00023014"/>
    </source>
</evidence>
<keyword evidence="9" id="KW-1133">Transmembrane helix</keyword>
<keyword evidence="2" id="KW-0285">Flavoprotein</keyword>
<dbReference type="Pfam" id="PF00175">
    <property type="entry name" value="NAD_binding_1"/>
    <property type="match status" value="1"/>
</dbReference>
<sequence length="511" mass="54632">MSARLDALLGRITMYRLVVLVLLALLAEALVLSAAGVFFFTVADMAASLAVLLAATLGSSWACARLAGVRAHPDSAVITALLLFFLFFPDAQPGMLVSLAFAGAAAGASKFLLAVRGRHVFNPAAAAAVLVAQLSGVLPFMAANAATWWAATPALLPVVALGSFLVLYRSRKLALGMMTVLVSVAVISVRLIATGTDPATALWTSVGSYPVVFLAGFMLSEPLTLPPRRWQQLACAAVVALLAFVPFHVGPVFNSPELALLAGNALAFLAGQRGRIVLTYRGRRPLTATSEEFSFEPARPVAFRPGQYMELSLPHASADARGRRRVFSITSAPSDPQVTFGLRLSEPSSSFKRQLLQLQPGARVEATYVAGDFLLPADTSRPVLLVAGGIGLTPFISQLRSHYGREGRDIRLVYAVRRADDVAYREVLARLGVPVTLFAPGFSPDTHELPRGWQHQHSGGFPTAEQLRASVPDLPRRAVYVSGSPEFVTSARRELRRAGAETIRTDAFTGY</sequence>
<dbReference type="InterPro" id="IPR017927">
    <property type="entry name" value="FAD-bd_FR_type"/>
</dbReference>
<gene>
    <name evidence="11" type="ORF">HGG74_08325</name>
</gene>
<protein>
    <submittedName>
        <fullName evidence="11">FAD-dependent oxidoreductase</fullName>
    </submittedName>
</protein>
<evidence type="ECO:0000256" key="1">
    <source>
        <dbReference type="ARBA" id="ARBA00001974"/>
    </source>
</evidence>
<dbReference type="CDD" id="cd00322">
    <property type="entry name" value="FNR_like"/>
    <property type="match status" value="1"/>
</dbReference>
<evidence type="ECO:0000256" key="9">
    <source>
        <dbReference type="SAM" id="Phobius"/>
    </source>
</evidence>
<feature type="transmembrane region" description="Helical" evidence="9">
    <location>
        <begin position="148"/>
        <end position="168"/>
    </location>
</feature>
<dbReference type="PROSITE" id="PS51384">
    <property type="entry name" value="FAD_FR"/>
    <property type="match status" value="1"/>
</dbReference>
<comment type="cofactor">
    <cofactor evidence="1">
        <name>FAD</name>
        <dbReference type="ChEBI" id="CHEBI:57692"/>
    </cofactor>
</comment>
<evidence type="ECO:0000259" key="10">
    <source>
        <dbReference type="PROSITE" id="PS51384"/>
    </source>
</evidence>
<evidence type="ECO:0000256" key="4">
    <source>
        <dbReference type="ARBA" id="ARBA00022723"/>
    </source>
</evidence>
<dbReference type="Gene3D" id="3.40.50.80">
    <property type="entry name" value="Nucleotide-binding domain of ferredoxin-NADP reductase (FNR) module"/>
    <property type="match status" value="1"/>
</dbReference>
<feature type="transmembrane region" description="Helical" evidence="9">
    <location>
        <begin position="232"/>
        <end position="253"/>
    </location>
</feature>
<keyword evidence="12" id="KW-1185">Reference proteome</keyword>
<keyword evidence="7" id="KW-0408">Iron</keyword>
<evidence type="ECO:0000256" key="7">
    <source>
        <dbReference type="ARBA" id="ARBA00023004"/>
    </source>
</evidence>
<dbReference type="PRINTS" id="PR00410">
    <property type="entry name" value="PHEHYDRXLASE"/>
</dbReference>
<keyword evidence="8" id="KW-0411">Iron-sulfur</keyword>
<dbReference type="InterPro" id="IPR039261">
    <property type="entry name" value="FNR_nucleotide-bd"/>
</dbReference>
<evidence type="ECO:0000256" key="5">
    <source>
        <dbReference type="ARBA" id="ARBA00022827"/>
    </source>
</evidence>
<comment type="caution">
    <text evidence="11">The sequence shown here is derived from an EMBL/GenBank/DDBJ whole genome shotgun (WGS) entry which is preliminary data.</text>
</comment>
<dbReference type="InterPro" id="IPR001433">
    <property type="entry name" value="OxRdtase_FAD/NAD-bd"/>
</dbReference>
<evidence type="ECO:0000313" key="12">
    <source>
        <dbReference type="Proteomes" id="UP000544090"/>
    </source>
</evidence>
<feature type="transmembrane region" description="Helical" evidence="9">
    <location>
        <begin position="120"/>
        <end position="142"/>
    </location>
</feature>
<keyword evidence="9" id="KW-0472">Membrane</keyword>
<dbReference type="AlphaFoldDB" id="A0A7X6HE61"/>